<protein>
    <submittedName>
        <fullName evidence="1">Uncharacterized protein</fullName>
    </submittedName>
</protein>
<dbReference type="AlphaFoldDB" id="G5NM71"/>
<gene>
    <name evidence="1" type="ORF">LTSEINV_6520</name>
</gene>
<accession>G5NM71</accession>
<reference evidence="1 2" key="1">
    <citation type="journal article" date="2011" name="BMC Genomics">
        <title>Genome sequencing reveals diversification of virulence factor content and possible host adaptation in distinct subpopulations of Salmonella enterica.</title>
        <authorList>
            <person name="den Bakker H.C."/>
            <person name="Moreno Switt A.I."/>
            <person name="Govoni G."/>
            <person name="Cummings C.A."/>
            <person name="Ranieri M.L."/>
            <person name="Degoricija L."/>
            <person name="Hoelzer K."/>
            <person name="Rodriguez-Rivera L.D."/>
            <person name="Brown S."/>
            <person name="Bolchacova E."/>
            <person name="Furtado M.R."/>
            <person name="Wiedmann M."/>
        </authorList>
    </citation>
    <scope>NUCLEOTIDE SEQUENCE [LARGE SCALE GENOMIC DNA]</scope>
    <source>
        <strain evidence="1 2">R8-3668</strain>
    </source>
</reference>
<organism evidence="1 2">
    <name type="scientific">Salmonella enterica subsp. enterica serovar Inverness str. R8-3668</name>
    <dbReference type="NCBI Taxonomy" id="913075"/>
    <lineage>
        <taxon>Bacteria</taxon>
        <taxon>Pseudomonadati</taxon>
        <taxon>Pseudomonadota</taxon>
        <taxon>Gammaproteobacteria</taxon>
        <taxon>Enterobacterales</taxon>
        <taxon>Enterobacteriaceae</taxon>
        <taxon>Salmonella</taxon>
    </lineage>
</organism>
<proteinExistence type="predicted"/>
<sequence length="39" mass="4497">MFCVWPSYYFSDSELNGTKYEKYNHFCTSGTGMSSLVCL</sequence>
<dbReference type="EMBL" id="AFCO01002065">
    <property type="protein sequence ID" value="EHC47618.1"/>
    <property type="molecule type" value="Genomic_DNA"/>
</dbReference>
<comment type="caution">
    <text evidence="1">The sequence shown here is derived from an EMBL/GenBank/DDBJ whole genome shotgun (WGS) entry which is preliminary data.</text>
</comment>
<evidence type="ECO:0000313" key="2">
    <source>
        <dbReference type="Proteomes" id="UP000003532"/>
    </source>
</evidence>
<evidence type="ECO:0000313" key="1">
    <source>
        <dbReference type="EMBL" id="EHC47618.1"/>
    </source>
</evidence>
<name>G5NM71_SALET</name>
<dbReference type="BioCyc" id="SENT913075:G120P-1400-MONOMER"/>
<dbReference type="Proteomes" id="UP000003532">
    <property type="component" value="Unassembled WGS sequence"/>
</dbReference>